<comment type="similarity">
    <text evidence="2 9">Belongs to the alpha-IPM synthase/homocitrate synthase family.</text>
</comment>
<evidence type="ECO:0000313" key="12">
    <source>
        <dbReference type="Proteomes" id="UP001489509"/>
    </source>
</evidence>
<dbReference type="PROSITE" id="PS50991">
    <property type="entry name" value="PYR_CT"/>
    <property type="match status" value="1"/>
</dbReference>
<dbReference type="InterPro" id="IPR013709">
    <property type="entry name" value="2-isopropylmalate_synth_dimer"/>
</dbReference>
<keyword evidence="12" id="KW-1185">Reference proteome</keyword>
<dbReference type="Gene3D" id="3.30.160.270">
    <property type="match status" value="1"/>
</dbReference>
<dbReference type="RefSeq" id="WP_349220178.1">
    <property type="nucleotide sequence ID" value="NZ_JBBMFD010000019.1"/>
</dbReference>
<evidence type="ECO:0000256" key="8">
    <source>
        <dbReference type="NCBIfam" id="TIGR00977"/>
    </source>
</evidence>
<name>A0ABV1E1P3_9FIRM</name>
<proteinExistence type="inferred from homology"/>
<comment type="catalytic activity">
    <reaction evidence="7">
        <text>pyruvate + acetyl-CoA + H2O = (3R)-citramalate + CoA + H(+)</text>
        <dbReference type="Rhea" id="RHEA:19045"/>
        <dbReference type="ChEBI" id="CHEBI:15361"/>
        <dbReference type="ChEBI" id="CHEBI:15377"/>
        <dbReference type="ChEBI" id="CHEBI:15378"/>
        <dbReference type="ChEBI" id="CHEBI:30934"/>
        <dbReference type="ChEBI" id="CHEBI:57287"/>
        <dbReference type="ChEBI" id="CHEBI:57288"/>
        <dbReference type="EC" id="2.3.3.21"/>
    </reaction>
</comment>
<reference evidence="11 12" key="1">
    <citation type="submission" date="2024-03" db="EMBL/GenBank/DDBJ databases">
        <title>Human intestinal bacterial collection.</title>
        <authorList>
            <person name="Pauvert C."/>
            <person name="Hitch T.C.A."/>
            <person name="Clavel T."/>
        </authorList>
    </citation>
    <scope>NUCLEOTIDE SEQUENCE [LARGE SCALE GENOMIC DNA]</scope>
    <source>
        <strain evidence="11 12">CLA-JM-H44</strain>
    </source>
</reference>
<dbReference type="NCBIfam" id="TIGR00977">
    <property type="entry name" value="citramal_synth"/>
    <property type="match status" value="1"/>
</dbReference>
<protein>
    <recommendedName>
        <fullName evidence="8">Citramalate synthase</fullName>
        <ecNumber evidence="8">2.3.3.21</ecNumber>
    </recommendedName>
</protein>
<feature type="domain" description="Pyruvate carboxyltransferase" evidence="10">
    <location>
        <begin position="5"/>
        <end position="268"/>
    </location>
</feature>
<dbReference type="InterPro" id="IPR002034">
    <property type="entry name" value="AIPM/Hcit_synth_CS"/>
</dbReference>
<organism evidence="11 12">
    <name type="scientific">Solibaculum intestinale</name>
    <dbReference type="NCBI Taxonomy" id="3133165"/>
    <lineage>
        <taxon>Bacteria</taxon>
        <taxon>Bacillati</taxon>
        <taxon>Bacillota</taxon>
        <taxon>Clostridia</taxon>
        <taxon>Eubacteriales</taxon>
        <taxon>Oscillospiraceae</taxon>
        <taxon>Solibaculum</taxon>
    </lineage>
</organism>
<keyword evidence="3" id="KW-0028">Amino-acid biosynthesis</keyword>
<evidence type="ECO:0000256" key="3">
    <source>
        <dbReference type="ARBA" id="ARBA00022605"/>
    </source>
</evidence>
<keyword evidence="5 9" id="KW-0808">Transferase</keyword>
<dbReference type="Pfam" id="PF22617">
    <property type="entry name" value="HCS_D2"/>
    <property type="match status" value="1"/>
</dbReference>
<evidence type="ECO:0000256" key="4">
    <source>
        <dbReference type="ARBA" id="ARBA00022624"/>
    </source>
</evidence>
<dbReference type="CDD" id="cd07941">
    <property type="entry name" value="DRE_TIM_LeuA3"/>
    <property type="match status" value="1"/>
</dbReference>
<dbReference type="SMART" id="SM00917">
    <property type="entry name" value="LeuA_dimer"/>
    <property type="match status" value="1"/>
</dbReference>
<comment type="pathway">
    <text evidence="1">Amino-acid biosynthesis; L-isoleucine biosynthesis; 2-oxobutanoate from pyruvate: step 1/3.</text>
</comment>
<dbReference type="Pfam" id="PF08502">
    <property type="entry name" value="LeuA_dimer"/>
    <property type="match status" value="1"/>
</dbReference>
<dbReference type="InterPro" id="IPR036230">
    <property type="entry name" value="LeuA_allosteric_dom_sf"/>
</dbReference>
<evidence type="ECO:0000256" key="6">
    <source>
        <dbReference type="ARBA" id="ARBA00023304"/>
    </source>
</evidence>
<dbReference type="PROSITE" id="PS00816">
    <property type="entry name" value="AIPM_HOMOCIT_SYNTH_2"/>
    <property type="match status" value="1"/>
</dbReference>
<comment type="caution">
    <text evidence="11">The sequence shown here is derived from an EMBL/GenBank/DDBJ whole genome shotgun (WGS) entry which is preliminary data.</text>
</comment>
<evidence type="ECO:0000256" key="5">
    <source>
        <dbReference type="ARBA" id="ARBA00022679"/>
    </source>
</evidence>
<dbReference type="PANTHER" id="PTHR43538">
    <property type="entry name" value="ALPHA-IPM SYNTHASE/HOMOCITRATE SYNTHASE"/>
    <property type="match status" value="1"/>
</dbReference>
<evidence type="ECO:0000259" key="10">
    <source>
        <dbReference type="PROSITE" id="PS50991"/>
    </source>
</evidence>
<gene>
    <name evidence="11" type="primary">cimA</name>
    <name evidence="11" type="ORF">WMO26_10310</name>
</gene>
<dbReference type="Gene3D" id="1.10.238.260">
    <property type="match status" value="1"/>
</dbReference>
<keyword evidence="6" id="KW-0100">Branched-chain amino acid biosynthesis</keyword>
<evidence type="ECO:0000256" key="7">
    <source>
        <dbReference type="ARBA" id="ARBA00048263"/>
    </source>
</evidence>
<accession>A0ABV1E1P3</accession>
<dbReference type="InterPro" id="IPR013785">
    <property type="entry name" value="Aldolase_TIM"/>
</dbReference>
<dbReference type="EC" id="2.3.3.21" evidence="8"/>
<sequence>MQREIELFDSTLRDGAQGEGISLSVEDKLAITRLLDSLGVAYIEAGNPASNPKDMEYFQQIETMTLAHATIVAFGSTRRKGIKAAQDANVQALLQANAPVCCIFGKSWKLHVTEILGTTPQENFAMIGDTVRYLKENGKQVFFDAEHFFDGYKDDPAFALAALQAAADAGAERLVLCDTNGGTFPDEIGKITGEVVKQFPEGTVGIHCHNDCGMAVAGTIAAVQAGAVQVQGTWLGFGERCGNANLSTIASNLQLKRGILCIPPENLASLTPVSREIAEIANVRIPHTQPFIGASAFAHKAGMHADGVLKLSRSFEQVSPESVGNERRFLMSEQTGRAAVLQRVQRVCPELTRESRETQVILDRLKQLEHDGYQFEGAEPSFELVVRKALGMYEPFFELVSYKVLDEEPRDDTGNSATATIKIRVGGELCIAAAEGDGPVHALDLALREALSHFYQSMGRCRLIDYKVRVMDSKQATAANVRVLITSTDGKDVWTTVGVSTDVIQASWLALVDSFEYRLIRDHAAQ</sequence>
<keyword evidence="4" id="KW-0412">Isoleucine biosynthesis</keyword>
<dbReference type="InterPro" id="IPR054691">
    <property type="entry name" value="LeuA/HCS_post-cat"/>
</dbReference>
<dbReference type="PANTHER" id="PTHR43538:SF1">
    <property type="entry name" value="(R)-CITRAMALATE SYNTHASE"/>
    <property type="match status" value="1"/>
</dbReference>
<dbReference type="PROSITE" id="PS00815">
    <property type="entry name" value="AIPM_HOMOCIT_SYNTH_1"/>
    <property type="match status" value="1"/>
</dbReference>
<dbReference type="InterPro" id="IPR005675">
    <property type="entry name" value="Citramal_synthase"/>
</dbReference>
<dbReference type="InterPro" id="IPR000891">
    <property type="entry name" value="PYR_CT"/>
</dbReference>
<dbReference type="SUPFAM" id="SSF51569">
    <property type="entry name" value="Aldolase"/>
    <property type="match status" value="1"/>
</dbReference>
<evidence type="ECO:0000313" key="11">
    <source>
        <dbReference type="EMBL" id="MEQ2441218.1"/>
    </source>
</evidence>
<dbReference type="Proteomes" id="UP001489509">
    <property type="component" value="Unassembled WGS sequence"/>
</dbReference>
<evidence type="ECO:0000256" key="9">
    <source>
        <dbReference type="RuleBase" id="RU003523"/>
    </source>
</evidence>
<dbReference type="Gene3D" id="3.20.20.70">
    <property type="entry name" value="Aldolase class I"/>
    <property type="match status" value="1"/>
</dbReference>
<dbReference type="SUPFAM" id="SSF110921">
    <property type="entry name" value="2-isopropylmalate synthase LeuA, allosteric (dimerisation) domain"/>
    <property type="match status" value="1"/>
</dbReference>
<dbReference type="Pfam" id="PF00682">
    <property type="entry name" value="HMGL-like"/>
    <property type="match status" value="1"/>
</dbReference>
<evidence type="ECO:0000256" key="2">
    <source>
        <dbReference type="ARBA" id="ARBA00006154"/>
    </source>
</evidence>
<evidence type="ECO:0000256" key="1">
    <source>
        <dbReference type="ARBA" id="ARBA00004743"/>
    </source>
</evidence>
<dbReference type="EMBL" id="JBBMFD010000019">
    <property type="protein sequence ID" value="MEQ2441218.1"/>
    <property type="molecule type" value="Genomic_DNA"/>
</dbReference>